<feature type="non-terminal residue" evidence="2">
    <location>
        <position position="1"/>
    </location>
</feature>
<reference evidence="2 3" key="1">
    <citation type="submission" date="2020-02" db="EMBL/GenBank/DDBJ databases">
        <title>A chromosome-scale genome assembly of the black bullhead catfish (Ameiurus melas).</title>
        <authorList>
            <person name="Wen M."/>
            <person name="Zham M."/>
            <person name="Cabau C."/>
            <person name="Klopp C."/>
            <person name="Donnadieu C."/>
            <person name="Roques C."/>
            <person name="Bouchez O."/>
            <person name="Lampietro C."/>
            <person name="Jouanno E."/>
            <person name="Herpin A."/>
            <person name="Louis A."/>
            <person name="Berthelot C."/>
            <person name="Parey E."/>
            <person name="Roest-Crollius H."/>
            <person name="Braasch I."/>
            <person name="Postlethwait J."/>
            <person name="Robinson-Rechavi M."/>
            <person name="Echchiki A."/>
            <person name="Begum T."/>
            <person name="Montfort J."/>
            <person name="Schartl M."/>
            <person name="Bobe J."/>
            <person name="Guiguen Y."/>
        </authorList>
    </citation>
    <scope>NUCLEOTIDE SEQUENCE [LARGE SCALE GENOMIC DNA]</scope>
    <source>
        <strain evidence="2">M_S1</strain>
        <tissue evidence="2">Blood</tissue>
    </source>
</reference>
<feature type="compositionally biased region" description="Low complexity" evidence="1">
    <location>
        <begin position="120"/>
        <end position="132"/>
    </location>
</feature>
<protein>
    <submittedName>
        <fullName evidence="2">Uncharacterized protein</fullName>
    </submittedName>
</protein>
<evidence type="ECO:0000313" key="2">
    <source>
        <dbReference type="EMBL" id="KAF4071408.1"/>
    </source>
</evidence>
<gene>
    <name evidence="2" type="ORF">AMELA_G00272900</name>
</gene>
<feature type="region of interest" description="Disordered" evidence="1">
    <location>
        <begin position="109"/>
        <end position="132"/>
    </location>
</feature>
<proteinExistence type="predicted"/>
<evidence type="ECO:0000313" key="3">
    <source>
        <dbReference type="Proteomes" id="UP000593565"/>
    </source>
</evidence>
<evidence type="ECO:0000256" key="1">
    <source>
        <dbReference type="SAM" id="MobiDB-lite"/>
    </source>
</evidence>
<comment type="caution">
    <text evidence="2">The sequence shown here is derived from an EMBL/GenBank/DDBJ whole genome shotgun (WGS) entry which is preliminary data.</text>
</comment>
<dbReference type="Proteomes" id="UP000593565">
    <property type="component" value="Unassembled WGS sequence"/>
</dbReference>
<dbReference type="EMBL" id="JAAGNN010000027">
    <property type="protein sequence ID" value="KAF4071408.1"/>
    <property type="molecule type" value="Genomic_DNA"/>
</dbReference>
<name>A0A7J5ZQB0_AMEME</name>
<accession>A0A7J5ZQB0</accession>
<organism evidence="2 3">
    <name type="scientific">Ameiurus melas</name>
    <name type="common">Black bullhead</name>
    <name type="synonym">Silurus melas</name>
    <dbReference type="NCBI Taxonomy" id="219545"/>
    <lineage>
        <taxon>Eukaryota</taxon>
        <taxon>Metazoa</taxon>
        <taxon>Chordata</taxon>
        <taxon>Craniata</taxon>
        <taxon>Vertebrata</taxon>
        <taxon>Euteleostomi</taxon>
        <taxon>Actinopterygii</taxon>
        <taxon>Neopterygii</taxon>
        <taxon>Teleostei</taxon>
        <taxon>Ostariophysi</taxon>
        <taxon>Siluriformes</taxon>
        <taxon>Ictaluridae</taxon>
        <taxon>Ameiurus</taxon>
    </lineage>
</organism>
<keyword evidence="3" id="KW-1185">Reference proteome</keyword>
<sequence length="132" mass="14555">VIELCACHRPAVLNNLDIFITSLWLINAHLQLDFLSRLLNLTGLGEYICHQLAYLPIDVTALLERLCSSPVPTGFRDPAAYRIIPSMIYVHASIQTEGRLLPIPSVESPVTLSSDDDDSSTTNTSYDLSPTN</sequence>
<dbReference type="AlphaFoldDB" id="A0A7J5ZQB0"/>